<feature type="transmembrane region" description="Helical" evidence="7">
    <location>
        <begin position="308"/>
        <end position="329"/>
    </location>
</feature>
<sequence length="475" mass="49016">MHLSSSCFVALGLLSGLATAISNAQIESVFGQGAQGLTGSSTKLANFAFSVVTNSTHALVTLNSTNVAPASVGWMGYGVGTAMANADFVVVWPTPAASYTSGSGWTISHRTTTGENEPQVASTDASLATNTFYTIVESLSSKPTDSYASVSFLRLLTFPSGYPALTSANSGALVRTGSNNFIYASSSVAPSSTDQGAELTQHNQAHARTSLDLSQSITLAAAATGSAAGSPATKTAAGASTMTGAAAQNTATSNSNAGGGIASESTGRTKHDMILIAHAVTAGLATMILMPGAILIARYFRATRWFPLHVALNSLTVILMIIAIGTAVYVTGGGFGDATHYSVGLAIFIIILVQAGLGYGAHLTRRPDLASGARLPTLTGKSPVRHVHNLLGLALIALAFFNVHEGFERWPLDSDAASAVPKAVTVVYWILLGVGAGLYVLGWLFEVLGKSNHQALRSDENLPTSHMTSAEKNRH</sequence>
<evidence type="ECO:0000256" key="5">
    <source>
        <dbReference type="ARBA" id="ARBA00022989"/>
    </source>
</evidence>
<evidence type="ECO:0000256" key="2">
    <source>
        <dbReference type="ARBA" id="ARBA00022448"/>
    </source>
</evidence>
<dbReference type="InterPro" id="IPR006593">
    <property type="entry name" value="Cyt_b561/ferric_Rdtase_TM"/>
</dbReference>
<dbReference type="PANTHER" id="PTHR47797:SF3">
    <property type="entry name" value="CYTOCHROME B561 DOMAIN-CONTAINING PROTEIN"/>
    <property type="match status" value="1"/>
</dbReference>
<dbReference type="CDD" id="cd08760">
    <property type="entry name" value="Cyt_b561_FRRS1_like"/>
    <property type="match status" value="1"/>
</dbReference>
<dbReference type="Proteomes" id="UP000198372">
    <property type="component" value="Unassembled WGS sequence"/>
</dbReference>
<dbReference type="Gene3D" id="1.20.120.1770">
    <property type="match status" value="1"/>
</dbReference>
<evidence type="ECO:0000256" key="7">
    <source>
        <dbReference type="SAM" id="Phobius"/>
    </source>
</evidence>
<dbReference type="STRING" id="269621.A0A238FEQ0"/>
<dbReference type="PROSITE" id="PS50939">
    <property type="entry name" value="CYTOCHROME_B561"/>
    <property type="match status" value="1"/>
</dbReference>
<evidence type="ECO:0000313" key="11">
    <source>
        <dbReference type="Proteomes" id="UP000198372"/>
    </source>
</evidence>
<proteinExistence type="predicted"/>
<evidence type="ECO:0000256" key="6">
    <source>
        <dbReference type="ARBA" id="ARBA00023136"/>
    </source>
</evidence>
<dbReference type="SMART" id="SM00665">
    <property type="entry name" value="B561"/>
    <property type="match status" value="1"/>
</dbReference>
<evidence type="ECO:0000256" key="1">
    <source>
        <dbReference type="ARBA" id="ARBA00004370"/>
    </source>
</evidence>
<protein>
    <submittedName>
        <fullName evidence="10">BQ2448_2628 protein</fullName>
    </submittedName>
</protein>
<dbReference type="AlphaFoldDB" id="A0A238FEQ0"/>
<dbReference type="PANTHER" id="PTHR47797">
    <property type="entry name" value="DEHYDROGENASE, PUTATIVE (AFU_ORTHOLOGUE AFUA_8G05805)-RELATED"/>
    <property type="match status" value="1"/>
</dbReference>
<evidence type="ECO:0000256" key="3">
    <source>
        <dbReference type="ARBA" id="ARBA00022692"/>
    </source>
</evidence>
<feature type="domain" description="Cytochrome b561" evidence="9">
    <location>
        <begin position="236"/>
        <end position="441"/>
    </location>
</feature>
<gene>
    <name evidence="10" type="ORF">BQ2448_2628</name>
</gene>
<keyword evidence="5 7" id="KW-1133">Transmembrane helix</keyword>
<keyword evidence="4" id="KW-0249">Electron transport</keyword>
<dbReference type="OrthoDB" id="19261at2759"/>
<keyword evidence="3 7" id="KW-0812">Transmembrane</keyword>
<keyword evidence="8" id="KW-0732">Signal</keyword>
<dbReference type="Gene3D" id="2.60.40.1210">
    <property type="entry name" value="Cellobiose dehydrogenase, cytochrome domain"/>
    <property type="match status" value="1"/>
</dbReference>
<comment type="subcellular location">
    <subcellularLocation>
        <location evidence="1">Membrane</location>
    </subcellularLocation>
</comment>
<name>A0A238FEQ0_9BASI</name>
<keyword evidence="2" id="KW-0813">Transport</keyword>
<feature type="transmembrane region" description="Helical" evidence="7">
    <location>
        <begin position="341"/>
        <end position="363"/>
    </location>
</feature>
<feature type="chain" id="PRO_5012850734" evidence="8">
    <location>
        <begin position="21"/>
        <end position="475"/>
    </location>
</feature>
<evidence type="ECO:0000259" key="9">
    <source>
        <dbReference type="PROSITE" id="PS50939"/>
    </source>
</evidence>
<dbReference type="GO" id="GO:0016020">
    <property type="term" value="C:membrane"/>
    <property type="evidence" value="ECO:0007669"/>
    <property type="project" value="UniProtKB-SubCell"/>
</dbReference>
<feature type="signal peptide" evidence="8">
    <location>
        <begin position="1"/>
        <end position="20"/>
    </location>
</feature>
<evidence type="ECO:0000313" key="10">
    <source>
        <dbReference type="EMBL" id="SCV69608.1"/>
    </source>
</evidence>
<evidence type="ECO:0000256" key="4">
    <source>
        <dbReference type="ARBA" id="ARBA00022982"/>
    </source>
</evidence>
<feature type="transmembrane region" description="Helical" evidence="7">
    <location>
        <begin position="384"/>
        <end position="403"/>
    </location>
</feature>
<keyword evidence="6 7" id="KW-0472">Membrane</keyword>
<feature type="transmembrane region" description="Helical" evidence="7">
    <location>
        <begin position="273"/>
        <end position="296"/>
    </location>
</feature>
<organism evidence="10 11">
    <name type="scientific">Microbotryum intermedium</name>
    <dbReference type="NCBI Taxonomy" id="269621"/>
    <lineage>
        <taxon>Eukaryota</taxon>
        <taxon>Fungi</taxon>
        <taxon>Dikarya</taxon>
        <taxon>Basidiomycota</taxon>
        <taxon>Pucciniomycotina</taxon>
        <taxon>Microbotryomycetes</taxon>
        <taxon>Microbotryales</taxon>
        <taxon>Microbotryaceae</taxon>
        <taxon>Microbotryum</taxon>
    </lineage>
</organism>
<reference evidence="11" key="1">
    <citation type="submission" date="2016-09" db="EMBL/GenBank/DDBJ databases">
        <authorList>
            <person name="Jeantristanb JTB J.-T."/>
            <person name="Ricardo R."/>
        </authorList>
    </citation>
    <scope>NUCLEOTIDE SEQUENCE [LARGE SCALE GENOMIC DNA]</scope>
</reference>
<accession>A0A238FEQ0</accession>
<keyword evidence="11" id="KW-1185">Reference proteome</keyword>
<feature type="transmembrane region" description="Helical" evidence="7">
    <location>
        <begin position="423"/>
        <end position="445"/>
    </location>
</feature>
<dbReference type="SUPFAM" id="SSF49344">
    <property type="entry name" value="CBD9-like"/>
    <property type="match status" value="1"/>
</dbReference>
<dbReference type="EMBL" id="FMSP01000004">
    <property type="protein sequence ID" value="SCV69608.1"/>
    <property type="molecule type" value="Genomic_DNA"/>
</dbReference>
<evidence type="ECO:0000256" key="8">
    <source>
        <dbReference type="SAM" id="SignalP"/>
    </source>
</evidence>